<feature type="compositionally biased region" description="Low complexity" evidence="1">
    <location>
        <begin position="99"/>
        <end position="112"/>
    </location>
</feature>
<keyword evidence="2" id="KW-1133">Transmembrane helix</keyword>
<sequence>MSLVSMPFVGSGQDVGLHIAASVVMIGSIVALGYGFWKLHELPINKAHSKQHQQIGLITALTWIGFVWHWVWVLAVICAFVDAEKALIKVRDIWRQHSVTDSSTVDKSSAKTTQEENHHA</sequence>
<feature type="transmembrane region" description="Helical" evidence="2">
    <location>
        <begin position="15"/>
        <end position="37"/>
    </location>
</feature>
<keyword evidence="2" id="KW-0812">Transmembrane</keyword>
<evidence type="ECO:0008006" key="5">
    <source>
        <dbReference type="Google" id="ProtNLM"/>
    </source>
</evidence>
<organism evidence="3 4">
    <name type="scientific">Aliivibrio fischeri</name>
    <name type="common">Vibrio fischeri</name>
    <dbReference type="NCBI Taxonomy" id="668"/>
    <lineage>
        <taxon>Bacteria</taxon>
        <taxon>Pseudomonadati</taxon>
        <taxon>Pseudomonadota</taxon>
        <taxon>Gammaproteobacteria</taxon>
        <taxon>Vibrionales</taxon>
        <taxon>Vibrionaceae</taxon>
        <taxon>Aliivibrio</taxon>
    </lineage>
</organism>
<name>A0A510UFP4_ALIFS</name>
<dbReference type="RefSeq" id="WP_146861009.1">
    <property type="nucleotide sequence ID" value="NZ_BJTZ01000001.1"/>
</dbReference>
<feature type="region of interest" description="Disordered" evidence="1">
    <location>
        <begin position="98"/>
        <end position="120"/>
    </location>
</feature>
<dbReference type="EMBL" id="BJTZ01000001">
    <property type="protein sequence ID" value="GEK12260.1"/>
    <property type="molecule type" value="Genomic_DNA"/>
</dbReference>
<reference evidence="3 4" key="1">
    <citation type="submission" date="2019-07" db="EMBL/GenBank/DDBJ databases">
        <title>Whole genome shotgun sequence of Aliivibrio fischeri NBRC 101058.</title>
        <authorList>
            <person name="Hosoyama A."/>
            <person name="Uohara A."/>
            <person name="Ohji S."/>
            <person name="Ichikawa N."/>
        </authorList>
    </citation>
    <scope>NUCLEOTIDE SEQUENCE [LARGE SCALE GENOMIC DNA]</scope>
    <source>
        <strain evidence="3 4">NBRC 101058</strain>
    </source>
</reference>
<dbReference type="Proteomes" id="UP000321787">
    <property type="component" value="Unassembled WGS sequence"/>
</dbReference>
<accession>A0A510UFP4</accession>
<keyword evidence="2" id="KW-0472">Membrane</keyword>
<evidence type="ECO:0000256" key="2">
    <source>
        <dbReference type="SAM" id="Phobius"/>
    </source>
</evidence>
<protein>
    <recommendedName>
        <fullName evidence="5">MFS transporter</fullName>
    </recommendedName>
</protein>
<evidence type="ECO:0000313" key="3">
    <source>
        <dbReference type="EMBL" id="GEK12260.1"/>
    </source>
</evidence>
<evidence type="ECO:0000313" key="4">
    <source>
        <dbReference type="Proteomes" id="UP000321787"/>
    </source>
</evidence>
<evidence type="ECO:0000256" key="1">
    <source>
        <dbReference type="SAM" id="MobiDB-lite"/>
    </source>
</evidence>
<gene>
    <name evidence="3" type="ORF">AFI02nite_02960</name>
</gene>
<dbReference type="AlphaFoldDB" id="A0A510UFP4"/>
<feature type="transmembrane region" description="Helical" evidence="2">
    <location>
        <begin position="57"/>
        <end position="81"/>
    </location>
</feature>
<proteinExistence type="predicted"/>
<comment type="caution">
    <text evidence="3">The sequence shown here is derived from an EMBL/GenBank/DDBJ whole genome shotgun (WGS) entry which is preliminary data.</text>
</comment>